<comment type="subunit">
    <text evidence="3">UreD, UreF and UreG form a complex that acts as a GTP-hydrolysis-dependent molecular chaperone, activating the urease apoprotein by helping to assemble the nickel containing metallocenter of UreC. The UreE protein probably delivers the nickel.</text>
</comment>
<accession>A0ABQ0H5T8</accession>
<dbReference type="InterPro" id="IPR002639">
    <property type="entry name" value="UreF"/>
</dbReference>
<comment type="caution">
    <text evidence="4">The sequence shown here is derived from an EMBL/GenBank/DDBJ whole genome shotgun (WGS) entry which is preliminary data.</text>
</comment>
<name>A0ABQ0H5T8_9HYPH</name>
<dbReference type="InterPro" id="IPR038277">
    <property type="entry name" value="UreF_sf"/>
</dbReference>
<keyword evidence="3" id="KW-0963">Cytoplasm</keyword>
<dbReference type="EMBL" id="BAAFZP010000002">
    <property type="protein sequence ID" value="GAB1584281.1"/>
    <property type="molecule type" value="Genomic_DNA"/>
</dbReference>
<evidence type="ECO:0000256" key="3">
    <source>
        <dbReference type="HAMAP-Rule" id="MF_01385"/>
    </source>
</evidence>
<dbReference type="PANTHER" id="PTHR33620">
    <property type="entry name" value="UREASE ACCESSORY PROTEIN F"/>
    <property type="match status" value="1"/>
</dbReference>
<sequence>MGDLTRLLQLIQFSDSALPVGAFTFSNGLESAIQKGAVHDVASLSDFVFTAVRQAATLDGIALLTAHQAAQTADIGAVVAADHAAYQRRLNEEMRTMTVRMGKKLGELGEHLAGTGLLADWNAMIRSGATPGTFPVGFALVTSGFGIDARQGFAAHQYGVASMILGAALRLMRVTFLETQAILLEVNAAVEEIYEEVHTDTLDDMRSFAPVADILAAVHLKAHLRMFMN</sequence>
<proteinExistence type="inferred from homology"/>
<comment type="subcellular location">
    <subcellularLocation>
        <location evidence="3">Cytoplasm</location>
    </subcellularLocation>
</comment>
<dbReference type="Gene3D" id="1.10.4190.10">
    <property type="entry name" value="Urease accessory protein UreF"/>
    <property type="match status" value="1"/>
</dbReference>
<keyword evidence="1 3" id="KW-0996">Nickel insertion</keyword>
<reference evidence="4 5" key="1">
    <citation type="submission" date="2024-10" db="EMBL/GenBank/DDBJ databases">
        <title>Isolation, draft genome sequencing and identification of Phyllobacterium sp. NSA23, isolated from leaf soil.</title>
        <authorList>
            <person name="Akita H."/>
        </authorList>
    </citation>
    <scope>NUCLEOTIDE SEQUENCE [LARGE SCALE GENOMIC DNA]</scope>
    <source>
        <strain evidence="4 5">NSA23</strain>
    </source>
</reference>
<protein>
    <recommendedName>
        <fullName evidence="3">Urease accessory protein UreF</fullName>
    </recommendedName>
</protein>
<dbReference type="HAMAP" id="MF_01385">
    <property type="entry name" value="UreF"/>
    <property type="match status" value="1"/>
</dbReference>
<gene>
    <name evidence="3" type="primary">ureF</name>
    <name evidence="4" type="ORF">PPNSA23_42240</name>
</gene>
<organism evidence="4 5">
    <name type="scientific">Phyllobacterium phragmitis</name>
    <dbReference type="NCBI Taxonomy" id="2670329"/>
    <lineage>
        <taxon>Bacteria</taxon>
        <taxon>Pseudomonadati</taxon>
        <taxon>Pseudomonadota</taxon>
        <taxon>Alphaproteobacteria</taxon>
        <taxon>Hyphomicrobiales</taxon>
        <taxon>Phyllobacteriaceae</taxon>
        <taxon>Phyllobacterium</taxon>
    </lineage>
</organism>
<comment type="similarity">
    <text evidence="3">Belongs to the UreF family.</text>
</comment>
<dbReference type="PIRSF" id="PIRSF009467">
    <property type="entry name" value="Ureas_acces_UreF"/>
    <property type="match status" value="1"/>
</dbReference>
<keyword evidence="2 3" id="KW-0143">Chaperone</keyword>
<dbReference type="Pfam" id="PF01730">
    <property type="entry name" value="UreF"/>
    <property type="match status" value="1"/>
</dbReference>
<keyword evidence="5" id="KW-1185">Reference proteome</keyword>
<evidence type="ECO:0000313" key="4">
    <source>
        <dbReference type="EMBL" id="GAB1584281.1"/>
    </source>
</evidence>
<dbReference type="PANTHER" id="PTHR33620:SF1">
    <property type="entry name" value="UREASE ACCESSORY PROTEIN F"/>
    <property type="match status" value="1"/>
</dbReference>
<comment type="function">
    <text evidence="3">Required for maturation of urease via the functional incorporation of the urease nickel metallocenter.</text>
</comment>
<evidence type="ECO:0000256" key="2">
    <source>
        <dbReference type="ARBA" id="ARBA00023186"/>
    </source>
</evidence>
<dbReference type="Proteomes" id="UP001628091">
    <property type="component" value="Unassembled WGS sequence"/>
</dbReference>
<evidence type="ECO:0000313" key="5">
    <source>
        <dbReference type="Proteomes" id="UP001628091"/>
    </source>
</evidence>
<evidence type="ECO:0000256" key="1">
    <source>
        <dbReference type="ARBA" id="ARBA00022988"/>
    </source>
</evidence>